<feature type="domain" description="TIR" evidence="1">
    <location>
        <begin position="7"/>
        <end position="129"/>
    </location>
</feature>
<gene>
    <name evidence="2" type="ORF">G7043_11620</name>
</gene>
<name>A0A7C9VMA6_9PSEU</name>
<dbReference type="InterPro" id="IPR000157">
    <property type="entry name" value="TIR_dom"/>
</dbReference>
<evidence type="ECO:0000313" key="3">
    <source>
        <dbReference type="Proteomes" id="UP000481360"/>
    </source>
</evidence>
<dbReference type="Gene3D" id="3.40.50.10140">
    <property type="entry name" value="Toll/interleukin-1 receptor homology (TIR) domain"/>
    <property type="match status" value="1"/>
</dbReference>
<keyword evidence="2" id="KW-0675">Receptor</keyword>
<dbReference type="GO" id="GO:0007165">
    <property type="term" value="P:signal transduction"/>
    <property type="evidence" value="ECO:0007669"/>
    <property type="project" value="InterPro"/>
</dbReference>
<comment type="caution">
    <text evidence="2">The sequence shown here is derived from an EMBL/GenBank/DDBJ whole genome shotgun (WGS) entry which is preliminary data.</text>
</comment>
<organism evidence="2 3">
    <name type="scientific">Lentzea alba</name>
    <dbReference type="NCBI Taxonomy" id="2714351"/>
    <lineage>
        <taxon>Bacteria</taxon>
        <taxon>Bacillati</taxon>
        <taxon>Actinomycetota</taxon>
        <taxon>Actinomycetes</taxon>
        <taxon>Pseudonocardiales</taxon>
        <taxon>Pseudonocardiaceae</taxon>
        <taxon>Lentzea</taxon>
    </lineage>
</organism>
<keyword evidence="3" id="KW-1185">Reference proteome</keyword>
<evidence type="ECO:0000259" key="1">
    <source>
        <dbReference type="PROSITE" id="PS50104"/>
    </source>
</evidence>
<dbReference type="Pfam" id="PF13676">
    <property type="entry name" value="TIR_2"/>
    <property type="match status" value="1"/>
</dbReference>
<proteinExistence type="predicted"/>
<dbReference type="Proteomes" id="UP000481360">
    <property type="component" value="Unassembled WGS sequence"/>
</dbReference>
<dbReference type="InterPro" id="IPR035897">
    <property type="entry name" value="Toll_tir_struct_dom_sf"/>
</dbReference>
<dbReference type="SUPFAM" id="SSF52200">
    <property type="entry name" value="Toll/Interleukin receptor TIR domain"/>
    <property type="match status" value="1"/>
</dbReference>
<dbReference type="EMBL" id="JAAMPJ010000002">
    <property type="protein sequence ID" value="NGY59574.1"/>
    <property type="molecule type" value="Genomic_DNA"/>
</dbReference>
<reference evidence="2 3" key="1">
    <citation type="submission" date="2020-03" db="EMBL/GenBank/DDBJ databases">
        <title>Isolation and identification of active actinomycetes.</title>
        <authorList>
            <person name="Sun X."/>
        </authorList>
    </citation>
    <scope>NUCLEOTIDE SEQUENCE [LARGE SCALE GENOMIC DNA]</scope>
    <source>
        <strain evidence="2 3">NEAU-D13</strain>
    </source>
</reference>
<dbReference type="RefSeq" id="WP_166045557.1">
    <property type="nucleotide sequence ID" value="NZ_JAAMPJ010000002.1"/>
</dbReference>
<dbReference type="PROSITE" id="PS50104">
    <property type="entry name" value="TIR"/>
    <property type="match status" value="1"/>
</dbReference>
<accession>A0A7C9VMA6</accession>
<dbReference type="AlphaFoldDB" id="A0A7C9VMA6"/>
<evidence type="ECO:0000313" key="2">
    <source>
        <dbReference type="EMBL" id="NGY59574.1"/>
    </source>
</evidence>
<sequence>MASDGLDDIELFISHASEDKEGLVRPLAHYLRRAKVRVWYDEFELTAGDSLSRSIDKGLAIARYGLVVISPHFVVKRWPEYELRGLTAKEMAGSNKVIIPLLHDMSSEDLLGYSPTLADKIAIFTAGKSVPEVAESILKVIRPELADRLSMLRTLLHGSEDDEREVVQARLGDLRPLRPVPERLQVEGHLVIRVKNVVNTMGAAAPGVVGDLTTFLINLHQDFDPEPELRIWEVMQSVYLETCAHFELDAREKETLVRFLLACSLGSTPWMESEAENLPDAAASHATRCWDRYLRIASTENIVLTP</sequence>
<protein>
    <submittedName>
        <fullName evidence="2">Toll/interleukin-1 receptor domain-containing protein</fullName>
    </submittedName>
</protein>
<dbReference type="SMART" id="SM00255">
    <property type="entry name" value="TIR"/>
    <property type="match status" value="1"/>
</dbReference>